<name>A0AAE0FV65_9CHLO</name>
<feature type="region of interest" description="Disordered" evidence="4">
    <location>
        <begin position="201"/>
        <end position="220"/>
    </location>
</feature>
<keyword evidence="6" id="KW-1185">Reference proteome</keyword>
<dbReference type="Gene3D" id="1.25.40.10">
    <property type="entry name" value="Tetratricopeptide repeat domain"/>
    <property type="match status" value="3"/>
</dbReference>
<comment type="caution">
    <text evidence="5">The sequence shown here is derived from an EMBL/GenBank/DDBJ whole genome shotgun (WGS) entry which is preliminary data.</text>
</comment>
<dbReference type="Proteomes" id="UP001190700">
    <property type="component" value="Unassembled WGS sequence"/>
</dbReference>
<comment type="similarity">
    <text evidence="1">Belongs to the PPR family. P subfamily.</text>
</comment>
<sequence>MRLRAFGAPALAAGQFLQRGAPFLALNPSTALLGDKEPWGRPASYSLRAEPTVVVREQTAAPSSFSYVIPLASRRLTESYWGPMLSAREYSRLVDSRKEAEDELCSEYTGCGKRHFPAHQDVPTQRNDRLAASWERRDSFDVKPNALVDAVEPTVEKLELDAVALRQLEGELSRLERAAASGATPTNQDVIRLLQLVQGHSEPASERQHDQGASEVPGGRAEAIQSEELGAHLLHLISQLGLCGMGAPSPWRVSALMQAAGCGLSSKHWAVLARACAQRGEGPERILVALVQWAGAVKGVAQGAHTSFESMNIHSSVKAVLAQRSAKWRRALLRSLSEPLGPLSFKWAVSCALDDGHAAIADVLEDLEELVEAEDRRRVVYNYALHKLEQRCDLEGVLAVYARMRAAGVVGSARTMNILVAACEARGDWQRVLEVVRDMRALGMVDAWDLATALMMCSHAAEADMEQAFEDIDAACELVSDVTQGVAPGHMSAPTAVMYSQIARCLARHGECVLLETLVERVVSSGRVPPPQMYKEVFSAFNRSEQWGASLEHFRLMRSRGHTSTKPGYHRLLFACGEKGFEDDALEVLEESHRHDLMPVSRNMRVKVLLAYLKKRDLERAERALLQRELFLTDSLGEYFQEYIIVTQCHVDVFCALWAWQHLPKPDSLKITRSLSRKLVLACAQHRKLEEGIALLERIDRPLEESVYRRYVAACTRAQKLELAAKTLDLMGAAVMVDGVTNSSVYAEVIDAHSKLLVRTQPNEGSKHMCLALDVLDKMEAAQVQLDGRVLFALSRIGGRLGHRWTPDDMPRLLRHIRGTLLEGGGMLVSPGLMRACTVSGEREVAGLLLERLLQASDRTKGDDWQASIYAACAELIEACIAAGERRRAASVLEAMPKLQSPGMDQKDGRYVFSVTAHSLLENCRASSDSEVAERVKKAIEAEAAIYRKEARCSRSV</sequence>
<organism evidence="5 6">
    <name type="scientific">Cymbomonas tetramitiformis</name>
    <dbReference type="NCBI Taxonomy" id="36881"/>
    <lineage>
        <taxon>Eukaryota</taxon>
        <taxon>Viridiplantae</taxon>
        <taxon>Chlorophyta</taxon>
        <taxon>Pyramimonadophyceae</taxon>
        <taxon>Pyramimonadales</taxon>
        <taxon>Pyramimonadaceae</taxon>
        <taxon>Cymbomonas</taxon>
    </lineage>
</organism>
<evidence type="ECO:0000313" key="6">
    <source>
        <dbReference type="Proteomes" id="UP001190700"/>
    </source>
</evidence>
<dbReference type="PANTHER" id="PTHR47447:SF24">
    <property type="entry name" value="PENTATRICOPEPTIDE REPEAT-CONTAINING PROTEIN"/>
    <property type="match status" value="1"/>
</dbReference>
<dbReference type="InterPro" id="IPR002885">
    <property type="entry name" value="PPR_rpt"/>
</dbReference>
<evidence type="ECO:0000256" key="2">
    <source>
        <dbReference type="ARBA" id="ARBA00022737"/>
    </source>
</evidence>
<dbReference type="EMBL" id="LGRX02013227">
    <property type="protein sequence ID" value="KAK3266307.1"/>
    <property type="molecule type" value="Genomic_DNA"/>
</dbReference>
<feature type="compositionally biased region" description="Basic and acidic residues" evidence="4">
    <location>
        <begin position="203"/>
        <end position="212"/>
    </location>
</feature>
<evidence type="ECO:0000256" key="1">
    <source>
        <dbReference type="ARBA" id="ARBA00007626"/>
    </source>
</evidence>
<evidence type="ECO:0000313" key="5">
    <source>
        <dbReference type="EMBL" id="KAK3266307.1"/>
    </source>
</evidence>
<dbReference type="PROSITE" id="PS51375">
    <property type="entry name" value="PPR"/>
    <property type="match status" value="1"/>
</dbReference>
<accession>A0AAE0FV65</accession>
<evidence type="ECO:0000256" key="4">
    <source>
        <dbReference type="SAM" id="MobiDB-lite"/>
    </source>
</evidence>
<gene>
    <name evidence="5" type="ORF">CYMTET_25061</name>
</gene>
<evidence type="ECO:0008006" key="7">
    <source>
        <dbReference type="Google" id="ProtNLM"/>
    </source>
</evidence>
<dbReference type="AlphaFoldDB" id="A0AAE0FV65"/>
<keyword evidence="2" id="KW-0677">Repeat</keyword>
<evidence type="ECO:0000256" key="3">
    <source>
        <dbReference type="PROSITE-ProRule" id="PRU00708"/>
    </source>
</evidence>
<dbReference type="InterPro" id="IPR011990">
    <property type="entry name" value="TPR-like_helical_dom_sf"/>
</dbReference>
<dbReference type="Pfam" id="PF01535">
    <property type="entry name" value="PPR"/>
    <property type="match status" value="1"/>
</dbReference>
<feature type="repeat" description="PPR" evidence="3">
    <location>
        <begin position="412"/>
        <end position="446"/>
    </location>
</feature>
<proteinExistence type="inferred from homology"/>
<reference evidence="5 6" key="1">
    <citation type="journal article" date="2015" name="Genome Biol. Evol.">
        <title>Comparative Genomics of a Bacterivorous Green Alga Reveals Evolutionary Causalities and Consequences of Phago-Mixotrophic Mode of Nutrition.</title>
        <authorList>
            <person name="Burns J.A."/>
            <person name="Paasch A."/>
            <person name="Narechania A."/>
            <person name="Kim E."/>
        </authorList>
    </citation>
    <scope>NUCLEOTIDE SEQUENCE [LARGE SCALE GENOMIC DNA]</scope>
    <source>
        <strain evidence="5 6">PLY_AMNH</strain>
    </source>
</reference>
<protein>
    <recommendedName>
        <fullName evidence="7">Pentatricopeptide repeat-containing protein</fullName>
    </recommendedName>
</protein>
<dbReference type="PANTHER" id="PTHR47447">
    <property type="entry name" value="OS03G0856100 PROTEIN"/>
    <property type="match status" value="1"/>
</dbReference>